<reference evidence="3 4" key="1">
    <citation type="submission" date="2015-06" db="EMBL/GenBank/DDBJ databases">
        <title>Genome sequencing of Cronobacter sp. strain DJ34 isolated from petroleum contaminated sludge of Duliajan Oil Fields, Assam, India.</title>
        <authorList>
            <person name="Pal S."/>
            <person name="Banerjee T.D."/>
            <person name="Roy A."/>
            <person name="Sar P."/>
            <person name="Kazy S.K."/>
        </authorList>
    </citation>
    <scope>NUCLEOTIDE SEQUENCE [LARGE SCALE GENOMIC DNA]</scope>
    <source>
        <strain evidence="3 4">DJ34</strain>
    </source>
</reference>
<evidence type="ECO:0000313" key="4">
    <source>
        <dbReference type="Proteomes" id="UP000037315"/>
    </source>
</evidence>
<feature type="chain" id="PRO_5005311792" description="Lysozyme inhibitor LprI-like N-terminal domain-containing protein" evidence="1">
    <location>
        <begin position="22"/>
        <end position="154"/>
    </location>
</feature>
<evidence type="ECO:0000313" key="3">
    <source>
        <dbReference type="EMBL" id="KMV33209.1"/>
    </source>
</evidence>
<organism evidence="3 4">
    <name type="scientific">Franconibacter pulveris</name>
    <dbReference type="NCBI Taxonomy" id="435910"/>
    <lineage>
        <taxon>Bacteria</taxon>
        <taxon>Pseudomonadati</taxon>
        <taxon>Pseudomonadota</taxon>
        <taxon>Gammaproteobacteria</taxon>
        <taxon>Enterobacterales</taxon>
        <taxon>Enterobacteriaceae</taxon>
        <taxon>Franconibacter</taxon>
    </lineage>
</organism>
<evidence type="ECO:0000259" key="2">
    <source>
        <dbReference type="Pfam" id="PF07007"/>
    </source>
</evidence>
<keyword evidence="1" id="KW-0732">Signal</keyword>
<dbReference type="EMBL" id="LFEJ01000024">
    <property type="protein sequence ID" value="KMV33209.1"/>
    <property type="molecule type" value="Genomic_DNA"/>
</dbReference>
<comment type="caution">
    <text evidence="3">The sequence shown here is derived from an EMBL/GenBank/DDBJ whole genome shotgun (WGS) entry which is preliminary data.</text>
</comment>
<protein>
    <recommendedName>
        <fullName evidence="2">Lysozyme inhibitor LprI-like N-terminal domain-containing protein</fullName>
    </recommendedName>
</protein>
<proteinExistence type="predicted"/>
<feature type="domain" description="Lysozyme inhibitor LprI-like N-terminal" evidence="2">
    <location>
        <begin position="33"/>
        <end position="144"/>
    </location>
</feature>
<evidence type="ECO:0000256" key="1">
    <source>
        <dbReference type="SAM" id="SignalP"/>
    </source>
</evidence>
<dbReference type="AlphaFoldDB" id="A0A0J8Y758"/>
<dbReference type="PATRIC" id="fig|1656095.3.peg.2320"/>
<dbReference type="STRING" id="1121863.GCA_000621185_01215"/>
<dbReference type="Gene3D" id="1.20.1270.180">
    <property type="match status" value="1"/>
</dbReference>
<name>A0A0J8Y758_9ENTR</name>
<feature type="signal peptide" evidence="1">
    <location>
        <begin position="1"/>
        <end position="21"/>
    </location>
</feature>
<dbReference type="Pfam" id="PF07007">
    <property type="entry name" value="LprI"/>
    <property type="match status" value="1"/>
</dbReference>
<sequence length="154" mass="17232">MAYKLSFFLPCLLLTTSYTFATPVIYGEAVTVCSRSASDNATGIRCLEKQLQQTEQTVQRTLESALKQVQSEDWLLPNMDYESEDSQIVKDTANALRNDQAAWEKHKALFCQVASSQISSNAPGYPTLVTQCKINMNQARIAELKQLMAQLKSE</sequence>
<dbReference type="OrthoDB" id="6566378at2"/>
<dbReference type="InterPro" id="IPR009739">
    <property type="entry name" value="LprI-like_N"/>
</dbReference>
<dbReference type="Proteomes" id="UP000037315">
    <property type="component" value="Unassembled WGS sequence"/>
</dbReference>
<keyword evidence="4" id="KW-1185">Reference proteome</keyword>
<dbReference type="RefSeq" id="WP_048888551.1">
    <property type="nucleotide sequence ID" value="NZ_LFEJ01000024.1"/>
</dbReference>
<gene>
    <name evidence="3" type="ORF">ACH50_18340</name>
</gene>
<accession>A0A0J8Y758</accession>